<reference evidence="2 3" key="1">
    <citation type="journal article" date="2014" name="Nature">
        <title>An environmental bacterial taxon with a large and distinct metabolic repertoire.</title>
        <authorList>
            <person name="Wilson M.C."/>
            <person name="Mori T."/>
            <person name="Ruckert C."/>
            <person name="Uria A.R."/>
            <person name="Helf M.J."/>
            <person name="Takada K."/>
            <person name="Gernert C."/>
            <person name="Steffens U.A."/>
            <person name="Heycke N."/>
            <person name="Schmitt S."/>
            <person name="Rinke C."/>
            <person name="Helfrich E.J."/>
            <person name="Brachmann A.O."/>
            <person name="Gurgui C."/>
            <person name="Wakimoto T."/>
            <person name="Kracht M."/>
            <person name="Crusemann M."/>
            <person name="Hentschel U."/>
            <person name="Abe I."/>
            <person name="Matsunaga S."/>
            <person name="Kalinowski J."/>
            <person name="Takeyama H."/>
            <person name="Piel J."/>
        </authorList>
    </citation>
    <scope>NUCLEOTIDE SEQUENCE [LARGE SCALE GENOMIC DNA]</scope>
    <source>
        <strain evidence="3">TSY1</strain>
    </source>
</reference>
<evidence type="ECO:0000313" key="3">
    <source>
        <dbReference type="Proteomes" id="UP000019141"/>
    </source>
</evidence>
<feature type="region of interest" description="Disordered" evidence="1">
    <location>
        <begin position="120"/>
        <end position="140"/>
    </location>
</feature>
<proteinExistence type="predicted"/>
<keyword evidence="3" id="KW-1185">Reference proteome</keyword>
<dbReference type="AlphaFoldDB" id="W4LTD5"/>
<comment type="caution">
    <text evidence="2">The sequence shown here is derived from an EMBL/GenBank/DDBJ whole genome shotgun (WGS) entry which is preliminary data.</text>
</comment>
<gene>
    <name evidence="2" type="ORF">ETSY1_09260</name>
</gene>
<dbReference type="EMBL" id="AZHW01000283">
    <property type="protein sequence ID" value="ETX00976.1"/>
    <property type="molecule type" value="Genomic_DNA"/>
</dbReference>
<name>W4LTD5_ENTF1</name>
<accession>W4LTD5</accession>
<dbReference type="Proteomes" id="UP000019141">
    <property type="component" value="Unassembled WGS sequence"/>
</dbReference>
<evidence type="ECO:0000313" key="2">
    <source>
        <dbReference type="EMBL" id="ETX00976.1"/>
    </source>
</evidence>
<sequence>MNPSIPDLGHLVESLGYKVKPKSNGFWYTNSGVCHDGGDSDGGVWVTLTKRGYPIMLCHKCHKQADTNIRRKLGLPTYEDVRDRAQRRVFGRRVSKPGKADKAEPTNPMVVRFLERQAARDKAGEGWQGAPSPPAIATLE</sequence>
<protein>
    <submittedName>
        <fullName evidence="2">Uncharacterized protein</fullName>
    </submittedName>
</protein>
<dbReference type="HOGENOM" id="CLU_1831460_0_0_7"/>
<evidence type="ECO:0000256" key="1">
    <source>
        <dbReference type="SAM" id="MobiDB-lite"/>
    </source>
</evidence>
<organism evidence="2 3">
    <name type="scientific">Entotheonella factor</name>
    <dbReference type="NCBI Taxonomy" id="1429438"/>
    <lineage>
        <taxon>Bacteria</taxon>
        <taxon>Pseudomonadati</taxon>
        <taxon>Nitrospinota/Tectimicrobiota group</taxon>
        <taxon>Candidatus Tectimicrobiota</taxon>
        <taxon>Candidatus Entotheonellia</taxon>
        <taxon>Candidatus Entotheonellales</taxon>
        <taxon>Candidatus Entotheonellaceae</taxon>
        <taxon>Candidatus Entotheonella</taxon>
    </lineage>
</organism>